<evidence type="ECO:0000259" key="6">
    <source>
        <dbReference type="PROSITE" id="PS50172"/>
    </source>
</evidence>
<sequence length="592" mass="69622">MPMQKKKFQSGEGARYVTRRAALNKLQLSLKDFRTLCIIKGIYPREPAHRRRAQRGKSGIHILYLKKDILFLLHEPMIWKLRDLQVHLNRLRRAKGMHQKDMIKRYANTIPRIAIDHVVKERYPTFIDALRDMDDALTLCCLFATFPKLKSIPPNLIALCRRLTVEFMHVCIAARALRKVFISIKGIYFQVELKGQIITWIIPHNYPHEPQKKQEVDFYTMATFADFYSTALGFVNFRLFHNLNLHYPPRLGSYNAERLEEEILEENETSDRVAALNLPLQKTAEDVEDPADAELDLDTFAMDGDESKAEEARKEYEKVRKLKKLFEGLKVFLNREVPREPLVFALRCFGAQVSWDETTFPEGATFSETDETITHQIVDRPDIEKQYISRYYVQPQWVFDCVNARELLPVDKYFIGTPLPPHLSPFTVEYRTQRYIPPEEKALTDPSVIVNKDQELLDEISDNDIEDIEDDKKESEDETMDADDEDLDEYDGEMTEEQLAEIKRKKMKVESGTPEVINKGKLRREMHQMKLLKEKMIQKKYRNLYKSMKSGRMKREKEIKLLKYKRRIHERTSVENKRAEIRARRAQAATLM</sequence>
<dbReference type="Gene3D" id="3.40.50.10190">
    <property type="entry name" value="BRCT domain"/>
    <property type="match status" value="1"/>
</dbReference>
<dbReference type="HAMAP" id="MF_03028">
    <property type="entry name" value="Pescadillo"/>
    <property type="match status" value="1"/>
</dbReference>
<dbReference type="GO" id="GO:0000466">
    <property type="term" value="P:maturation of 5.8S rRNA from tricistronic rRNA transcript (SSU-rRNA, 5.8S rRNA, LSU-rRNA)"/>
    <property type="evidence" value="ECO:0007669"/>
    <property type="project" value="UniProtKB-UniRule"/>
</dbReference>
<dbReference type="InterPro" id="IPR036420">
    <property type="entry name" value="BRCT_dom_sf"/>
</dbReference>
<feature type="region of interest" description="Disordered" evidence="5">
    <location>
        <begin position="454"/>
        <end position="493"/>
    </location>
</feature>
<dbReference type="AlphaFoldDB" id="A0A2H8TTR9"/>
<dbReference type="InterPro" id="IPR010613">
    <property type="entry name" value="PES"/>
</dbReference>
<dbReference type="GO" id="GO:0005654">
    <property type="term" value="C:nucleoplasm"/>
    <property type="evidence" value="ECO:0007669"/>
    <property type="project" value="UniProtKB-SubCell"/>
</dbReference>
<protein>
    <recommendedName>
        <fullName evidence="4">Pescadillo homolog</fullName>
    </recommendedName>
</protein>
<feature type="domain" description="BRCT" evidence="6">
    <location>
        <begin position="321"/>
        <end position="415"/>
    </location>
</feature>
<dbReference type="Pfam" id="PF16589">
    <property type="entry name" value="BRCT_2"/>
    <property type="match status" value="1"/>
</dbReference>
<dbReference type="OrthoDB" id="10264910at2759"/>
<dbReference type="SUPFAM" id="SSF52113">
    <property type="entry name" value="BRCT domain"/>
    <property type="match status" value="1"/>
</dbReference>
<proteinExistence type="inferred from homology"/>
<evidence type="ECO:0000256" key="5">
    <source>
        <dbReference type="SAM" id="MobiDB-lite"/>
    </source>
</evidence>
<dbReference type="Pfam" id="PF06732">
    <property type="entry name" value="Pescadillo_N"/>
    <property type="match status" value="1"/>
</dbReference>
<feature type="compositionally biased region" description="Acidic residues" evidence="5">
    <location>
        <begin position="476"/>
        <end position="493"/>
    </location>
</feature>
<dbReference type="SMART" id="SM00292">
    <property type="entry name" value="BRCT"/>
    <property type="match status" value="1"/>
</dbReference>
<evidence type="ECO:0000256" key="3">
    <source>
        <dbReference type="ARBA" id="ARBA00023242"/>
    </source>
</evidence>
<dbReference type="PANTHER" id="PTHR12221:SF6">
    <property type="entry name" value="PESCADILLO HOMOLOG"/>
    <property type="match status" value="1"/>
</dbReference>
<dbReference type="PROSITE" id="PS50172">
    <property type="entry name" value="BRCT"/>
    <property type="match status" value="1"/>
</dbReference>
<evidence type="ECO:0000256" key="2">
    <source>
        <dbReference type="ARBA" id="ARBA00022552"/>
    </source>
</evidence>
<comment type="similarity">
    <text evidence="4">Belongs to the pescadillo family.</text>
</comment>
<dbReference type="GO" id="GO:0003723">
    <property type="term" value="F:RNA binding"/>
    <property type="evidence" value="ECO:0007669"/>
    <property type="project" value="TreeGrafter"/>
</dbReference>
<accession>A0A2H8TTR9</accession>
<dbReference type="FunFam" id="3.40.50.10190:FF:000002">
    <property type="entry name" value="Pescadillo homolog"/>
    <property type="match status" value="1"/>
</dbReference>
<name>A0A2H8TTR9_9HEMI</name>
<keyword evidence="3 4" id="KW-0539">Nucleus</keyword>
<comment type="subcellular location">
    <subcellularLocation>
        <location evidence="4">Nucleus</location>
        <location evidence="4">Nucleolus</location>
    </subcellularLocation>
    <subcellularLocation>
        <location evidence="4">Nucleus</location>
        <location evidence="4">Nucleoplasm</location>
    </subcellularLocation>
</comment>
<evidence type="ECO:0000313" key="7">
    <source>
        <dbReference type="EMBL" id="MBW17645.1"/>
    </source>
</evidence>
<organism evidence="7">
    <name type="scientific">Melanaphis sacchari</name>
    <dbReference type="NCBI Taxonomy" id="742174"/>
    <lineage>
        <taxon>Eukaryota</taxon>
        <taxon>Metazoa</taxon>
        <taxon>Ecdysozoa</taxon>
        <taxon>Arthropoda</taxon>
        <taxon>Hexapoda</taxon>
        <taxon>Insecta</taxon>
        <taxon>Pterygota</taxon>
        <taxon>Neoptera</taxon>
        <taxon>Paraneoptera</taxon>
        <taxon>Hemiptera</taxon>
        <taxon>Sternorrhyncha</taxon>
        <taxon>Aphidomorpha</taxon>
        <taxon>Aphidoidea</taxon>
        <taxon>Aphididae</taxon>
        <taxon>Aphidini</taxon>
        <taxon>Melanaphis</taxon>
    </lineage>
</organism>
<dbReference type="EMBL" id="GFXV01005840">
    <property type="protein sequence ID" value="MBW17645.1"/>
    <property type="molecule type" value="Transcribed_RNA"/>
</dbReference>
<dbReference type="GO" id="GO:0000463">
    <property type="term" value="P:maturation of LSU-rRNA from tricistronic rRNA transcript (SSU-rRNA, 5.8S rRNA, LSU-rRNA)"/>
    <property type="evidence" value="ECO:0007669"/>
    <property type="project" value="UniProtKB-UniRule"/>
</dbReference>
<dbReference type="CDD" id="cd17709">
    <property type="entry name" value="BRCT_pescadillo_like"/>
    <property type="match status" value="1"/>
</dbReference>
<feature type="compositionally biased region" description="Acidic residues" evidence="5">
    <location>
        <begin position="456"/>
        <end position="469"/>
    </location>
</feature>
<evidence type="ECO:0000256" key="1">
    <source>
        <dbReference type="ARBA" id="ARBA00022517"/>
    </source>
</evidence>
<keyword evidence="2 4" id="KW-0698">rRNA processing</keyword>
<dbReference type="GO" id="GO:0070545">
    <property type="term" value="C:PeBoW complex"/>
    <property type="evidence" value="ECO:0007669"/>
    <property type="project" value="TreeGrafter"/>
</dbReference>
<dbReference type="InterPro" id="IPR001357">
    <property type="entry name" value="BRCT_dom"/>
</dbReference>
<evidence type="ECO:0000256" key="4">
    <source>
        <dbReference type="HAMAP-Rule" id="MF_03028"/>
    </source>
</evidence>
<dbReference type="GeneID" id="112596419"/>
<keyword evidence="1 4" id="KW-0690">Ribosome biogenesis</keyword>
<comment type="function">
    <text evidence="4">Required for maturation of ribosomal RNAs and formation of the large ribosomal subunit.</text>
</comment>
<dbReference type="PANTHER" id="PTHR12221">
    <property type="entry name" value="PESCADILLO - RELATED"/>
    <property type="match status" value="1"/>
</dbReference>
<dbReference type="GO" id="GO:0030687">
    <property type="term" value="C:preribosome, large subunit precursor"/>
    <property type="evidence" value="ECO:0007669"/>
    <property type="project" value="UniProtKB-UniRule"/>
</dbReference>
<dbReference type="GO" id="GO:0043021">
    <property type="term" value="F:ribonucleoprotein complex binding"/>
    <property type="evidence" value="ECO:0007669"/>
    <property type="project" value="UniProtKB-UniRule"/>
</dbReference>
<reference evidence="7" key="1">
    <citation type="submission" date="2017-10" db="EMBL/GenBank/DDBJ databases">
        <title>Transcriptome Assembly of Sugarcane Aphid Adults.</title>
        <authorList>
            <person name="Scully E.D."/>
            <person name="Palmer N.A."/>
            <person name="Geib S.M."/>
            <person name="Sarath G."/>
            <person name="Sattler S.E."/>
        </authorList>
    </citation>
    <scope>NUCLEOTIDE SEQUENCE</scope>
    <source>
        <tissue evidence="7">Whole body</tissue>
    </source>
</reference>
<dbReference type="RefSeq" id="XP_025197869.1">
    <property type="nucleotide sequence ID" value="XM_025342084.1"/>
</dbReference>